<feature type="non-terminal residue" evidence="2">
    <location>
        <position position="281"/>
    </location>
</feature>
<accession>A0A820UVX9</accession>
<keyword evidence="3" id="KW-1185">Reference proteome</keyword>
<name>A0A820UVX9_9BILA</name>
<protein>
    <submittedName>
        <fullName evidence="2">Uncharacterized protein</fullName>
    </submittedName>
</protein>
<feature type="compositionally biased region" description="Low complexity" evidence="1">
    <location>
        <begin position="205"/>
        <end position="226"/>
    </location>
</feature>
<organism evidence="2 3">
    <name type="scientific">Rotaria magnacalcarata</name>
    <dbReference type="NCBI Taxonomy" id="392030"/>
    <lineage>
        <taxon>Eukaryota</taxon>
        <taxon>Metazoa</taxon>
        <taxon>Spiralia</taxon>
        <taxon>Gnathifera</taxon>
        <taxon>Rotifera</taxon>
        <taxon>Eurotatoria</taxon>
        <taxon>Bdelloidea</taxon>
        <taxon>Philodinida</taxon>
        <taxon>Philodinidae</taxon>
        <taxon>Rotaria</taxon>
    </lineage>
</organism>
<evidence type="ECO:0000256" key="1">
    <source>
        <dbReference type="SAM" id="MobiDB-lite"/>
    </source>
</evidence>
<evidence type="ECO:0000313" key="2">
    <source>
        <dbReference type="EMBL" id="CAF4491644.1"/>
    </source>
</evidence>
<evidence type="ECO:0000313" key="3">
    <source>
        <dbReference type="Proteomes" id="UP000663866"/>
    </source>
</evidence>
<reference evidence="2" key="1">
    <citation type="submission" date="2021-02" db="EMBL/GenBank/DDBJ databases">
        <authorList>
            <person name="Nowell W R."/>
        </authorList>
    </citation>
    <scope>NUCLEOTIDE SEQUENCE</scope>
</reference>
<feature type="region of interest" description="Disordered" evidence="1">
    <location>
        <begin position="205"/>
        <end position="257"/>
    </location>
</feature>
<dbReference type="EMBL" id="CAJOBG010052040">
    <property type="protein sequence ID" value="CAF4491644.1"/>
    <property type="molecule type" value="Genomic_DNA"/>
</dbReference>
<sequence>STYYSAKSIENKFNQSINILNNSIKQLLKYELNTVVNNGQLTTTSNIRHGRYYNAATTVKQVNDLKRRLHWVQQRQMIVKQYNINQDKNMAETIPDVNLLENVWFEHRLKMLDNSLELLKKKETDQEEEDIDDEEIVDDFSCARCRIYQRKNENNNQLLKKLKHIHQVRNEHNYSSSHTEYSTPESDLIVYLSKIADRIGHTATSNISNSSKKVSSSLSSSSSSTTSKKKQQPPKLQSSVSVIVGDTNKTTKRTIEESRNISNSNFISTNYDLTNKRQKRI</sequence>
<dbReference type="Proteomes" id="UP000663866">
    <property type="component" value="Unassembled WGS sequence"/>
</dbReference>
<proteinExistence type="predicted"/>
<dbReference type="AlphaFoldDB" id="A0A820UVX9"/>
<gene>
    <name evidence="2" type="ORF">OVN521_LOCUS40242</name>
</gene>
<feature type="non-terminal residue" evidence="2">
    <location>
        <position position="1"/>
    </location>
</feature>
<comment type="caution">
    <text evidence="2">The sequence shown here is derived from an EMBL/GenBank/DDBJ whole genome shotgun (WGS) entry which is preliminary data.</text>
</comment>